<gene>
    <name evidence="6" type="primary">bacD</name>
    <name evidence="6" type="ORF">FEAC_24750</name>
</gene>
<keyword evidence="2 4" id="KW-0547">Nucleotide-binding</keyword>
<dbReference type="GO" id="GO:0046872">
    <property type="term" value="F:metal ion binding"/>
    <property type="evidence" value="ECO:0007669"/>
    <property type="project" value="InterPro"/>
</dbReference>
<dbReference type="GO" id="GO:0016874">
    <property type="term" value="F:ligase activity"/>
    <property type="evidence" value="ECO:0007669"/>
    <property type="project" value="UniProtKB-KW"/>
</dbReference>
<evidence type="ECO:0000313" key="7">
    <source>
        <dbReference type="Proteomes" id="UP000032336"/>
    </source>
</evidence>
<evidence type="ECO:0000313" key="6">
    <source>
        <dbReference type="EMBL" id="KJE75772.1"/>
    </source>
</evidence>
<evidence type="ECO:0000256" key="2">
    <source>
        <dbReference type="ARBA" id="ARBA00022741"/>
    </source>
</evidence>
<dbReference type="PANTHER" id="PTHR43585:SF2">
    <property type="entry name" value="ATP-GRASP ENZYME FSQD"/>
    <property type="match status" value="1"/>
</dbReference>
<evidence type="ECO:0000259" key="5">
    <source>
        <dbReference type="PROSITE" id="PS50975"/>
    </source>
</evidence>
<organism evidence="6 7">
    <name type="scientific">Ferrimicrobium acidiphilum DSM 19497</name>
    <dbReference type="NCBI Taxonomy" id="1121877"/>
    <lineage>
        <taxon>Bacteria</taxon>
        <taxon>Bacillati</taxon>
        <taxon>Actinomycetota</taxon>
        <taxon>Acidimicrobiia</taxon>
        <taxon>Acidimicrobiales</taxon>
        <taxon>Acidimicrobiaceae</taxon>
        <taxon>Ferrimicrobium</taxon>
    </lineage>
</organism>
<accession>A0A0D8FU56</accession>
<dbReference type="RefSeq" id="WP_052566311.1">
    <property type="nucleotide sequence ID" value="NZ_JQKF01000024.1"/>
</dbReference>
<proteinExistence type="predicted"/>
<dbReference type="SUPFAM" id="SSF56059">
    <property type="entry name" value="Glutathione synthetase ATP-binding domain-like"/>
    <property type="match status" value="1"/>
</dbReference>
<dbReference type="Proteomes" id="UP000032336">
    <property type="component" value="Unassembled WGS sequence"/>
</dbReference>
<evidence type="ECO:0000256" key="4">
    <source>
        <dbReference type="PROSITE-ProRule" id="PRU00409"/>
    </source>
</evidence>
<dbReference type="PROSITE" id="PS50975">
    <property type="entry name" value="ATP_GRASP"/>
    <property type="match status" value="1"/>
</dbReference>
<sequence>MQHIVLVVPAESYRADAFLQAGARAAQQLTLLTNAQLPLGDQTVHVSSMMPPDDEIQRLIDYLFGLGATLIIGVDEVSTRLAASLSDQLGLTIGKAEAVERSVDKVALRTTLMRAELGQPKFLVTTLHDLNNLKATEIDALVANFGGSFIVKPTRQTASRGVIRVNAANLIDDIDPLREIQEPSAPLLLESYVEGPEFAVEGILNGDQLEVLMIFAKPDIGEGPYFWESTYLGPAKVSAKARRELINAVERGARALGLTNTPVHAELRLSEGRAVILEIAPRSIGGRCSAAIKFGDGQRLEDLILARALGDRGEIKQRNRAVGIYMIPTPARGILREVNGLDQARSVPGVTGVEITVSTGTMVYPPPLTDRYLGFIFAEAPGQAGTLRALQRASALLTIVIEGG</sequence>
<dbReference type="Pfam" id="PF13535">
    <property type="entry name" value="ATP-grasp_4"/>
    <property type="match status" value="1"/>
</dbReference>
<keyword evidence="7" id="KW-1185">Reference proteome</keyword>
<dbReference type="GO" id="GO:0005524">
    <property type="term" value="F:ATP binding"/>
    <property type="evidence" value="ECO:0007669"/>
    <property type="project" value="UniProtKB-UniRule"/>
</dbReference>
<evidence type="ECO:0000256" key="1">
    <source>
        <dbReference type="ARBA" id="ARBA00022598"/>
    </source>
</evidence>
<feature type="domain" description="ATP-grasp" evidence="5">
    <location>
        <begin position="109"/>
        <end position="309"/>
    </location>
</feature>
<dbReference type="InterPro" id="IPR052032">
    <property type="entry name" value="ATP-dep_AA_Ligase"/>
</dbReference>
<dbReference type="InterPro" id="IPR011761">
    <property type="entry name" value="ATP-grasp"/>
</dbReference>
<comment type="caution">
    <text evidence="6">The sequence shown here is derived from an EMBL/GenBank/DDBJ whole genome shotgun (WGS) entry which is preliminary data.</text>
</comment>
<dbReference type="PANTHER" id="PTHR43585">
    <property type="entry name" value="FUMIPYRROLE BIOSYNTHESIS PROTEIN C"/>
    <property type="match status" value="1"/>
</dbReference>
<dbReference type="OrthoDB" id="24041at2"/>
<dbReference type="AlphaFoldDB" id="A0A0D8FU56"/>
<dbReference type="Gene3D" id="3.30.470.20">
    <property type="entry name" value="ATP-grasp fold, B domain"/>
    <property type="match status" value="1"/>
</dbReference>
<dbReference type="InterPro" id="IPR040570">
    <property type="entry name" value="LAL_C2"/>
</dbReference>
<evidence type="ECO:0000256" key="3">
    <source>
        <dbReference type="ARBA" id="ARBA00022840"/>
    </source>
</evidence>
<dbReference type="STRING" id="1121877.FEAC_24750"/>
<reference evidence="6 7" key="1">
    <citation type="submission" date="2015-01" db="EMBL/GenBank/DDBJ databases">
        <title>Draft genome of the acidophilic iron oxidizer Ferrimicrobium acidiphilum strain T23.</title>
        <authorList>
            <person name="Poehlein A."/>
            <person name="Eisen S."/>
            <person name="Schloemann M."/>
            <person name="Johnson B.D."/>
            <person name="Daniel R."/>
            <person name="Muehling M."/>
        </authorList>
    </citation>
    <scope>NUCLEOTIDE SEQUENCE [LARGE SCALE GENOMIC DNA]</scope>
    <source>
        <strain evidence="6 7">T23</strain>
    </source>
</reference>
<dbReference type="GeneID" id="78373500"/>
<dbReference type="Pfam" id="PF18603">
    <property type="entry name" value="LAL_C2"/>
    <property type="match status" value="1"/>
</dbReference>
<name>A0A0D8FU56_9ACTN</name>
<keyword evidence="1 6" id="KW-0436">Ligase</keyword>
<protein>
    <submittedName>
        <fullName evidence="6">Alanine-anticapsin ligase BacD</fullName>
        <ecNumber evidence="6">6.3.2.28</ecNumber>
    </submittedName>
</protein>
<dbReference type="EC" id="6.3.2.28" evidence="6"/>
<dbReference type="eggNOG" id="COG0151">
    <property type="taxonomic scope" value="Bacteria"/>
</dbReference>
<dbReference type="EMBL" id="JXUW01000029">
    <property type="protein sequence ID" value="KJE75772.1"/>
    <property type="molecule type" value="Genomic_DNA"/>
</dbReference>
<keyword evidence="3 4" id="KW-0067">ATP-binding</keyword>